<dbReference type="Proteomes" id="UP001216907">
    <property type="component" value="Unassembled WGS sequence"/>
</dbReference>
<name>A0ABT6FBU3_9BACT</name>
<reference evidence="1 2" key="1">
    <citation type="submission" date="2023-03" db="EMBL/GenBank/DDBJ databases">
        <title>Paludisphaera mucosa sp. nov. a novel planctomycete from northern fen.</title>
        <authorList>
            <person name="Ivanova A."/>
        </authorList>
    </citation>
    <scope>NUCLEOTIDE SEQUENCE [LARGE SCALE GENOMIC DNA]</scope>
    <source>
        <strain evidence="1 2">Pla2</strain>
    </source>
</reference>
<dbReference type="EMBL" id="JARRAG010000002">
    <property type="protein sequence ID" value="MDG3005064.1"/>
    <property type="molecule type" value="Genomic_DNA"/>
</dbReference>
<organism evidence="1 2">
    <name type="scientific">Paludisphaera mucosa</name>
    <dbReference type="NCBI Taxonomy" id="3030827"/>
    <lineage>
        <taxon>Bacteria</taxon>
        <taxon>Pseudomonadati</taxon>
        <taxon>Planctomycetota</taxon>
        <taxon>Planctomycetia</taxon>
        <taxon>Isosphaerales</taxon>
        <taxon>Isosphaeraceae</taxon>
        <taxon>Paludisphaera</taxon>
    </lineage>
</organism>
<evidence type="ECO:0000313" key="2">
    <source>
        <dbReference type="Proteomes" id="UP001216907"/>
    </source>
</evidence>
<sequence>MMSPQEALAELLASLDSDKTQGYGPGPIPDAVDDLVRRLVGRIRGADPATRDELWRKLGDRHGMLCLLFAERMAALAVRTGDPEHVREGLEAATLGARAVEPRDGILRLAPLYDALMKLGRNPTPYFAAAEDLADRYFVADLQGFPFRAEADRSLASMGYVEGFDRDGFRYVQEW</sequence>
<keyword evidence="2" id="KW-1185">Reference proteome</keyword>
<comment type="caution">
    <text evidence="1">The sequence shown here is derived from an EMBL/GenBank/DDBJ whole genome shotgun (WGS) entry which is preliminary data.</text>
</comment>
<protein>
    <submittedName>
        <fullName evidence="1">Uncharacterized protein</fullName>
    </submittedName>
</protein>
<dbReference type="RefSeq" id="WP_277861413.1">
    <property type="nucleotide sequence ID" value="NZ_JARRAG010000002.1"/>
</dbReference>
<evidence type="ECO:0000313" key="1">
    <source>
        <dbReference type="EMBL" id="MDG3005064.1"/>
    </source>
</evidence>
<proteinExistence type="predicted"/>
<accession>A0ABT6FBU3</accession>
<gene>
    <name evidence="1" type="ORF">PZE19_14850</name>
</gene>